<proteinExistence type="predicted"/>
<dbReference type="EMBL" id="CP002028">
    <property type="protein sequence ID" value="ADG83570.1"/>
    <property type="molecule type" value="Genomic_DNA"/>
</dbReference>
<name>D5XCB8_THEPJ</name>
<accession>D5XCB8</accession>
<keyword evidence="2" id="KW-1185">Reference proteome</keyword>
<gene>
    <name evidence="1" type="ordered locus">TherJR_2736</name>
</gene>
<dbReference type="Proteomes" id="UP000002377">
    <property type="component" value="Chromosome"/>
</dbReference>
<protein>
    <recommendedName>
        <fullName evidence="3">ATPase</fullName>
    </recommendedName>
</protein>
<dbReference type="InterPro" id="IPR027417">
    <property type="entry name" value="P-loop_NTPase"/>
</dbReference>
<dbReference type="HOGENOM" id="CLU_063820_0_0_9"/>
<dbReference type="RefSeq" id="WP_013121560.1">
    <property type="nucleotide sequence ID" value="NC_014152.1"/>
</dbReference>
<evidence type="ECO:0000313" key="2">
    <source>
        <dbReference type="Proteomes" id="UP000002377"/>
    </source>
</evidence>
<evidence type="ECO:0008006" key="3">
    <source>
        <dbReference type="Google" id="ProtNLM"/>
    </source>
</evidence>
<reference evidence="1 2" key="1">
    <citation type="submission" date="2010-05" db="EMBL/GenBank/DDBJ databases">
        <title>Complete sequence of Thermincola sp. JR.</title>
        <authorList>
            <consortium name="US DOE Joint Genome Institute"/>
            <person name="Lucas S."/>
            <person name="Copeland A."/>
            <person name="Lapidus A."/>
            <person name="Cheng J.-F."/>
            <person name="Bruce D."/>
            <person name="Goodwin L."/>
            <person name="Pitluck S."/>
            <person name="Chertkov O."/>
            <person name="Detter J.C."/>
            <person name="Han C."/>
            <person name="Tapia R."/>
            <person name="Land M."/>
            <person name="Hauser L."/>
            <person name="Kyrpides N."/>
            <person name="Mikhailova N."/>
            <person name="Hazen T.C."/>
            <person name="Woyke T."/>
        </authorList>
    </citation>
    <scope>NUCLEOTIDE SEQUENCE [LARGE SCALE GENOMIC DNA]</scope>
    <source>
        <strain evidence="1 2">JR</strain>
    </source>
</reference>
<sequence length="374" mass="41794">MSRGGSIKRVFPGGNTAQGFYSFYDSVLQDMDRIFIIKGGPGTGKSSLMRRIGLALADRGYNVEFLCCSSDNDSLDGIVVSDLKLAMVDGTAPHIVDPQNPGAVDQIINLGEFWDEEMLRQNKEAIIKCGQEVWECFREAYECLKEAKTIHDEWEDYYAEGMDYTKANQVANSIINEIFSRQPVTRHMFASAITPEGLVNYIDNITEGISTRYIIKGQPGTGKSTLLKKIAQAAADRGYNVDIYHCSLDPESLDMVVIPEINIAVINGMPPHTVEPTRDGDRIIDMLECVSPQVVEKNRAAVNDAEKRFNQKVEEAIRFISKAKKLHDELETYYIDAMDFAAVDEMRDKIMTKVLALSSGKSDFRKAKFVLQTG</sequence>
<organism evidence="1 2">
    <name type="scientific">Thermincola potens (strain JR)</name>
    <dbReference type="NCBI Taxonomy" id="635013"/>
    <lineage>
        <taxon>Bacteria</taxon>
        <taxon>Bacillati</taxon>
        <taxon>Bacillota</taxon>
        <taxon>Clostridia</taxon>
        <taxon>Eubacteriales</taxon>
        <taxon>Thermincolaceae</taxon>
        <taxon>Thermincola</taxon>
    </lineage>
</organism>
<dbReference type="SUPFAM" id="SSF52540">
    <property type="entry name" value="P-loop containing nucleoside triphosphate hydrolases"/>
    <property type="match status" value="2"/>
</dbReference>
<dbReference type="STRING" id="635013.TherJR_2736"/>
<dbReference type="KEGG" id="tjr:TherJR_2736"/>
<evidence type="ECO:0000313" key="1">
    <source>
        <dbReference type="EMBL" id="ADG83570.1"/>
    </source>
</evidence>
<dbReference type="eggNOG" id="COG3911">
    <property type="taxonomic scope" value="Bacteria"/>
</dbReference>
<dbReference type="Gene3D" id="3.40.50.300">
    <property type="entry name" value="P-loop containing nucleotide triphosphate hydrolases"/>
    <property type="match status" value="2"/>
</dbReference>
<dbReference type="AlphaFoldDB" id="D5XCB8"/>